<dbReference type="InterPro" id="IPR036097">
    <property type="entry name" value="HisK_dim/P_sf"/>
</dbReference>
<dbReference type="Gene3D" id="6.10.340.10">
    <property type="match status" value="1"/>
</dbReference>
<evidence type="ECO:0000256" key="7">
    <source>
        <dbReference type="ARBA" id="ARBA00022692"/>
    </source>
</evidence>
<dbReference type="AlphaFoldDB" id="A0A9D0YYP2"/>
<feature type="domain" description="HAMP" evidence="16">
    <location>
        <begin position="168"/>
        <end position="221"/>
    </location>
</feature>
<dbReference type="InterPro" id="IPR003594">
    <property type="entry name" value="HATPase_dom"/>
</dbReference>
<evidence type="ECO:0000256" key="11">
    <source>
        <dbReference type="ARBA" id="ARBA00022989"/>
    </source>
</evidence>
<evidence type="ECO:0000259" key="16">
    <source>
        <dbReference type="PROSITE" id="PS50885"/>
    </source>
</evidence>
<keyword evidence="13 14" id="KW-0472">Membrane</keyword>
<keyword evidence="9 17" id="KW-0418">Kinase</keyword>
<dbReference type="SMART" id="SM00388">
    <property type="entry name" value="HisKA"/>
    <property type="match status" value="1"/>
</dbReference>
<accession>A0A9D0YYP2</accession>
<keyword evidence="6" id="KW-0808">Transferase</keyword>
<dbReference type="PANTHER" id="PTHR45528">
    <property type="entry name" value="SENSOR HISTIDINE KINASE CPXA"/>
    <property type="match status" value="1"/>
</dbReference>
<evidence type="ECO:0000256" key="14">
    <source>
        <dbReference type="SAM" id="Phobius"/>
    </source>
</evidence>
<evidence type="ECO:0000256" key="5">
    <source>
        <dbReference type="ARBA" id="ARBA00022553"/>
    </source>
</evidence>
<evidence type="ECO:0000256" key="10">
    <source>
        <dbReference type="ARBA" id="ARBA00022840"/>
    </source>
</evidence>
<dbReference type="EC" id="2.7.13.3" evidence="3"/>
<dbReference type="GO" id="GO:0005886">
    <property type="term" value="C:plasma membrane"/>
    <property type="evidence" value="ECO:0007669"/>
    <property type="project" value="UniProtKB-SubCell"/>
</dbReference>
<protein>
    <recommendedName>
        <fullName evidence="3">histidine kinase</fullName>
        <ecNumber evidence="3">2.7.13.3</ecNumber>
    </recommendedName>
</protein>
<reference evidence="17" key="2">
    <citation type="journal article" date="2021" name="PeerJ">
        <title>Extensive microbial diversity within the chicken gut microbiome revealed by metagenomics and culture.</title>
        <authorList>
            <person name="Gilroy R."/>
            <person name="Ravi A."/>
            <person name="Getino M."/>
            <person name="Pursley I."/>
            <person name="Horton D.L."/>
            <person name="Alikhan N.F."/>
            <person name="Baker D."/>
            <person name="Gharbi K."/>
            <person name="Hall N."/>
            <person name="Watson M."/>
            <person name="Adriaenssens E.M."/>
            <person name="Foster-Nyarko E."/>
            <person name="Jarju S."/>
            <person name="Secka A."/>
            <person name="Antonio M."/>
            <person name="Oren A."/>
            <person name="Chaudhuri R.R."/>
            <person name="La Ragione R."/>
            <person name="Hildebrand F."/>
            <person name="Pallen M.J."/>
        </authorList>
    </citation>
    <scope>NUCLEOTIDE SEQUENCE</scope>
    <source>
        <strain evidence="17">CHK165-10780</strain>
    </source>
</reference>
<evidence type="ECO:0000256" key="6">
    <source>
        <dbReference type="ARBA" id="ARBA00022679"/>
    </source>
</evidence>
<dbReference type="Proteomes" id="UP000886725">
    <property type="component" value="Unassembled WGS sequence"/>
</dbReference>
<dbReference type="Gene3D" id="1.10.287.130">
    <property type="match status" value="1"/>
</dbReference>
<keyword evidence="11 14" id="KW-1133">Transmembrane helix</keyword>
<dbReference type="InterPro" id="IPR003661">
    <property type="entry name" value="HisK_dim/P_dom"/>
</dbReference>
<evidence type="ECO:0000256" key="13">
    <source>
        <dbReference type="ARBA" id="ARBA00023136"/>
    </source>
</evidence>
<evidence type="ECO:0000256" key="9">
    <source>
        <dbReference type="ARBA" id="ARBA00022777"/>
    </source>
</evidence>
<comment type="catalytic activity">
    <reaction evidence="1">
        <text>ATP + protein L-histidine = ADP + protein N-phospho-L-histidine.</text>
        <dbReference type="EC" id="2.7.13.3"/>
    </reaction>
</comment>
<dbReference type="SMART" id="SM00304">
    <property type="entry name" value="HAMP"/>
    <property type="match status" value="1"/>
</dbReference>
<dbReference type="EMBL" id="DVFU01000044">
    <property type="protein sequence ID" value="HIQ64532.1"/>
    <property type="molecule type" value="Genomic_DNA"/>
</dbReference>
<dbReference type="CDD" id="cd00082">
    <property type="entry name" value="HisKA"/>
    <property type="match status" value="1"/>
</dbReference>
<keyword evidence="12" id="KW-0902">Two-component regulatory system</keyword>
<comment type="subcellular location">
    <subcellularLocation>
        <location evidence="2">Cell membrane</location>
        <topology evidence="2">Multi-pass membrane protein</topology>
    </subcellularLocation>
</comment>
<dbReference type="InterPro" id="IPR050398">
    <property type="entry name" value="HssS/ArlS-like"/>
</dbReference>
<evidence type="ECO:0000256" key="4">
    <source>
        <dbReference type="ARBA" id="ARBA00022475"/>
    </source>
</evidence>
<dbReference type="PROSITE" id="PS50885">
    <property type="entry name" value="HAMP"/>
    <property type="match status" value="1"/>
</dbReference>
<feature type="transmembrane region" description="Helical" evidence="14">
    <location>
        <begin position="144"/>
        <end position="171"/>
    </location>
</feature>
<feature type="domain" description="Histidine kinase" evidence="15">
    <location>
        <begin position="229"/>
        <end position="427"/>
    </location>
</feature>
<dbReference type="InterPro" id="IPR005467">
    <property type="entry name" value="His_kinase_dom"/>
</dbReference>
<dbReference type="InterPro" id="IPR036890">
    <property type="entry name" value="HATPase_C_sf"/>
</dbReference>
<feature type="transmembrane region" description="Helical" evidence="14">
    <location>
        <begin position="12"/>
        <end position="35"/>
    </location>
</feature>
<dbReference type="PANTHER" id="PTHR45528:SF1">
    <property type="entry name" value="SENSOR HISTIDINE KINASE CPXA"/>
    <property type="match status" value="1"/>
</dbReference>
<gene>
    <name evidence="17" type="ORF">IAC85_02210</name>
</gene>
<evidence type="ECO:0000256" key="1">
    <source>
        <dbReference type="ARBA" id="ARBA00000085"/>
    </source>
</evidence>
<dbReference type="InterPro" id="IPR003660">
    <property type="entry name" value="HAMP_dom"/>
</dbReference>
<evidence type="ECO:0000313" key="18">
    <source>
        <dbReference type="Proteomes" id="UP000886725"/>
    </source>
</evidence>
<evidence type="ECO:0000256" key="3">
    <source>
        <dbReference type="ARBA" id="ARBA00012438"/>
    </source>
</evidence>
<evidence type="ECO:0000313" key="17">
    <source>
        <dbReference type="EMBL" id="HIQ64532.1"/>
    </source>
</evidence>
<name>A0A9D0YYP2_9FIRM</name>
<dbReference type="Pfam" id="PF02518">
    <property type="entry name" value="HATPase_c"/>
    <property type="match status" value="1"/>
</dbReference>
<dbReference type="PROSITE" id="PS50109">
    <property type="entry name" value="HIS_KIN"/>
    <property type="match status" value="1"/>
</dbReference>
<keyword evidence="4" id="KW-1003">Cell membrane</keyword>
<keyword evidence="7 14" id="KW-0812">Transmembrane</keyword>
<keyword evidence="5" id="KW-0597">Phosphoprotein</keyword>
<dbReference type="SUPFAM" id="SSF55874">
    <property type="entry name" value="ATPase domain of HSP90 chaperone/DNA topoisomerase II/histidine kinase"/>
    <property type="match status" value="1"/>
</dbReference>
<reference evidence="17" key="1">
    <citation type="submission" date="2020-10" db="EMBL/GenBank/DDBJ databases">
        <authorList>
            <person name="Gilroy R."/>
        </authorList>
    </citation>
    <scope>NUCLEOTIDE SEQUENCE</scope>
    <source>
        <strain evidence="17">CHK165-10780</strain>
    </source>
</reference>
<evidence type="ECO:0000259" key="15">
    <source>
        <dbReference type="PROSITE" id="PS50109"/>
    </source>
</evidence>
<dbReference type="SMART" id="SM00387">
    <property type="entry name" value="HATPase_c"/>
    <property type="match status" value="1"/>
</dbReference>
<comment type="caution">
    <text evidence="17">The sequence shown here is derived from an EMBL/GenBank/DDBJ whole genome shotgun (WGS) entry which is preliminary data.</text>
</comment>
<organism evidence="17 18">
    <name type="scientific">Candidatus Faecenecus gallistercoris</name>
    <dbReference type="NCBI Taxonomy" id="2840793"/>
    <lineage>
        <taxon>Bacteria</taxon>
        <taxon>Bacillati</taxon>
        <taxon>Bacillota</taxon>
        <taxon>Bacillota incertae sedis</taxon>
        <taxon>Candidatus Faecenecus</taxon>
    </lineage>
</organism>
<dbReference type="GO" id="GO:0000155">
    <property type="term" value="F:phosphorelay sensor kinase activity"/>
    <property type="evidence" value="ECO:0007669"/>
    <property type="project" value="InterPro"/>
</dbReference>
<dbReference type="Pfam" id="PF00512">
    <property type="entry name" value="HisKA"/>
    <property type="match status" value="1"/>
</dbReference>
<dbReference type="GO" id="GO:0005524">
    <property type="term" value="F:ATP binding"/>
    <property type="evidence" value="ECO:0007669"/>
    <property type="project" value="UniProtKB-KW"/>
</dbReference>
<keyword evidence="10" id="KW-0067">ATP-binding</keyword>
<keyword evidence="8" id="KW-0547">Nucleotide-binding</keyword>
<sequence>MNYIKSKLSRQLLCLIVVIFGLVFISLGIILPQLLLPVYEENLYNYLKEPLSLVGEDINDNQNPNIDTEIAYVYIYQDNVVTSENLTSILPVSSVDEVIPKMTNEYGSFVYKLQKYYYYQENSNDITKIALTNDRYINKTKADVLYSVLPITLITFIIISFMLIIWSHIIVRRIEKLKEKIDHIDDDSFNHHVDENQTDDEIKTLDYAIEDMRNSLKHQEELRNQMYQNISHDFKTPLTVIKSYIEAVSDGVESAPQALDVIQEQTNKLEQKVHSLLYLNKLDYLKSYNNVKMVPVDINRLVKESTEKFKFSRKDVKFSLSLDEKASFIGTDDLWETIIDNMLGNFIRYAKTEIKITTKKKEIIFYNDGPNIEEDLKEGIFIPFRKGMKGEFGLGLSIIKKTVDLMGYTIEIRNLKKGVSFIIKGTK</sequence>
<evidence type="ECO:0000256" key="8">
    <source>
        <dbReference type="ARBA" id="ARBA00022741"/>
    </source>
</evidence>
<evidence type="ECO:0000256" key="2">
    <source>
        <dbReference type="ARBA" id="ARBA00004651"/>
    </source>
</evidence>
<dbReference type="SUPFAM" id="SSF47384">
    <property type="entry name" value="Homodimeric domain of signal transducing histidine kinase"/>
    <property type="match status" value="1"/>
</dbReference>
<evidence type="ECO:0000256" key="12">
    <source>
        <dbReference type="ARBA" id="ARBA00023012"/>
    </source>
</evidence>
<dbReference type="Gene3D" id="3.30.565.10">
    <property type="entry name" value="Histidine kinase-like ATPase, C-terminal domain"/>
    <property type="match status" value="1"/>
</dbReference>
<dbReference type="SUPFAM" id="SSF158472">
    <property type="entry name" value="HAMP domain-like"/>
    <property type="match status" value="1"/>
</dbReference>
<proteinExistence type="predicted"/>